<gene>
    <name evidence="5" type="ORF">J3D65DRAFT_613717</name>
</gene>
<dbReference type="PROSITE" id="PS51186">
    <property type="entry name" value="GNAT"/>
    <property type="match status" value="1"/>
</dbReference>
<dbReference type="InterPro" id="IPR039135">
    <property type="entry name" value="NAT9-like"/>
</dbReference>
<proteinExistence type="inferred from homology"/>
<comment type="similarity">
    <text evidence="1">Belongs to the acetyltransferase family. GNAT subfamily.</text>
</comment>
<organism evidence="5 6">
    <name type="scientific">Phyllosticta citribraziliensis</name>
    <dbReference type="NCBI Taxonomy" id="989973"/>
    <lineage>
        <taxon>Eukaryota</taxon>
        <taxon>Fungi</taxon>
        <taxon>Dikarya</taxon>
        <taxon>Ascomycota</taxon>
        <taxon>Pezizomycotina</taxon>
        <taxon>Dothideomycetes</taxon>
        <taxon>Dothideomycetes incertae sedis</taxon>
        <taxon>Botryosphaeriales</taxon>
        <taxon>Phyllostictaceae</taxon>
        <taxon>Phyllosticta</taxon>
    </lineage>
</organism>
<dbReference type="EMBL" id="JBBPEH010000002">
    <property type="protein sequence ID" value="KAK7542413.1"/>
    <property type="molecule type" value="Genomic_DNA"/>
</dbReference>
<keyword evidence="2" id="KW-0808">Transferase</keyword>
<dbReference type="InterPro" id="IPR016181">
    <property type="entry name" value="Acyl_CoA_acyltransferase"/>
</dbReference>
<evidence type="ECO:0000256" key="2">
    <source>
        <dbReference type="ARBA" id="ARBA00022679"/>
    </source>
</evidence>
<reference evidence="5 6" key="1">
    <citation type="submission" date="2024-04" db="EMBL/GenBank/DDBJ databases">
        <title>Phyllosticta paracitricarpa is synonymous to the EU quarantine fungus P. citricarpa based on phylogenomic analyses.</title>
        <authorList>
            <consortium name="Lawrence Berkeley National Laboratory"/>
            <person name="Van ingen-buijs V.A."/>
            <person name="Van westerhoven A.C."/>
            <person name="Haridas S."/>
            <person name="Skiadas P."/>
            <person name="Martin F."/>
            <person name="Groenewald J.Z."/>
            <person name="Crous P.W."/>
            <person name="Seidl M.F."/>
        </authorList>
    </citation>
    <scope>NUCLEOTIDE SEQUENCE [LARGE SCALE GENOMIC DNA]</scope>
    <source>
        <strain evidence="5 6">CPC 17464</strain>
    </source>
</reference>
<evidence type="ECO:0000259" key="4">
    <source>
        <dbReference type="PROSITE" id="PS51186"/>
    </source>
</evidence>
<keyword evidence="6" id="KW-1185">Reference proteome</keyword>
<dbReference type="PANTHER" id="PTHR13256:SF16">
    <property type="entry name" value="ALPHA_BETA-TUBULIN-N-ACETYLTRANSFERASE 9"/>
    <property type="match status" value="1"/>
</dbReference>
<keyword evidence="3" id="KW-0012">Acyltransferase</keyword>
<protein>
    <submittedName>
        <fullName evidence="5">GNAT domain-containing protein</fullName>
    </submittedName>
</protein>
<accession>A0ABR1M489</accession>
<sequence>MVGKVLEDPEFLCHPRHQVVPRQPIADFGLQPHLCTKNFQHQVSRKECTSPIEQRRSPPIMRLNEHTAILTPRTLLVPYSPHHVPTYHEWMQDAELREATASEPLTLDEEYAMQASWRGDADKLTFIACTAPVLPALSAEEPEAEPAVQGTKHDAPAAMIGDVNLFLVEDDEAEEEEVEDEEAHGARQQAARDVGEAAATAVPVIGEVEIMVASKAHQGQGFGHAVLQAFLTYVRRNLDAVLGEFVASLGDQSKRGARLSYLRVKIGAENARSVRLFEKLGFVKASESPNYFGELELRLDVDKVWGDSKDAIEVRYELH</sequence>
<evidence type="ECO:0000256" key="3">
    <source>
        <dbReference type="ARBA" id="ARBA00023315"/>
    </source>
</evidence>
<dbReference type="Pfam" id="PF13302">
    <property type="entry name" value="Acetyltransf_3"/>
    <property type="match status" value="1"/>
</dbReference>
<dbReference type="SUPFAM" id="SSF55729">
    <property type="entry name" value="Acyl-CoA N-acyltransferases (Nat)"/>
    <property type="match status" value="1"/>
</dbReference>
<dbReference type="RefSeq" id="XP_066658706.1">
    <property type="nucleotide sequence ID" value="XM_066799141.1"/>
</dbReference>
<dbReference type="InterPro" id="IPR000182">
    <property type="entry name" value="GNAT_dom"/>
</dbReference>
<evidence type="ECO:0000313" key="5">
    <source>
        <dbReference type="EMBL" id="KAK7542413.1"/>
    </source>
</evidence>
<dbReference type="Gene3D" id="3.40.630.30">
    <property type="match status" value="1"/>
</dbReference>
<dbReference type="Proteomes" id="UP001360953">
    <property type="component" value="Unassembled WGS sequence"/>
</dbReference>
<comment type="caution">
    <text evidence="5">The sequence shown here is derived from an EMBL/GenBank/DDBJ whole genome shotgun (WGS) entry which is preliminary data.</text>
</comment>
<evidence type="ECO:0000256" key="1">
    <source>
        <dbReference type="ARBA" id="ARBA00009342"/>
    </source>
</evidence>
<dbReference type="GeneID" id="92032047"/>
<feature type="domain" description="N-acetyltransferase" evidence="4">
    <location>
        <begin position="146"/>
        <end position="302"/>
    </location>
</feature>
<dbReference type="PANTHER" id="PTHR13256">
    <property type="entry name" value="N-ACETYLTRANSFERASE 9"/>
    <property type="match status" value="1"/>
</dbReference>
<name>A0ABR1M489_9PEZI</name>
<evidence type="ECO:0000313" key="6">
    <source>
        <dbReference type="Proteomes" id="UP001360953"/>
    </source>
</evidence>